<dbReference type="InterPro" id="IPR049176">
    <property type="entry name" value="COG5_N"/>
</dbReference>
<feature type="domain" description="Conserved oligomeric Golgi complex subunit 5 helical" evidence="6">
    <location>
        <begin position="110"/>
        <end position="292"/>
    </location>
</feature>
<dbReference type="Proteomes" id="UP001162156">
    <property type="component" value="Unassembled WGS sequence"/>
</dbReference>
<organism evidence="7 8">
    <name type="scientific">Rhamnusium bicolor</name>
    <dbReference type="NCBI Taxonomy" id="1586634"/>
    <lineage>
        <taxon>Eukaryota</taxon>
        <taxon>Metazoa</taxon>
        <taxon>Ecdysozoa</taxon>
        <taxon>Arthropoda</taxon>
        <taxon>Hexapoda</taxon>
        <taxon>Insecta</taxon>
        <taxon>Pterygota</taxon>
        <taxon>Neoptera</taxon>
        <taxon>Endopterygota</taxon>
        <taxon>Coleoptera</taxon>
        <taxon>Polyphaga</taxon>
        <taxon>Cucujiformia</taxon>
        <taxon>Chrysomeloidea</taxon>
        <taxon>Cerambycidae</taxon>
        <taxon>Lepturinae</taxon>
        <taxon>Rhagiini</taxon>
        <taxon>Rhamnusium</taxon>
    </lineage>
</organism>
<keyword evidence="3" id="KW-0333">Golgi apparatus</keyword>
<dbReference type="GO" id="GO:0017119">
    <property type="term" value="C:Golgi transport complex"/>
    <property type="evidence" value="ECO:0007669"/>
    <property type="project" value="InterPro"/>
</dbReference>
<dbReference type="GO" id="GO:0000139">
    <property type="term" value="C:Golgi membrane"/>
    <property type="evidence" value="ECO:0007669"/>
    <property type="project" value="UniProtKB-SubCell"/>
</dbReference>
<sequence length="437" mass="49868">MESDKKNVIQQIENDEFYNCFLKSTSKAVLTYSLSINEQVKKLGEGIELLSQELQQQVLEKHDDLLQQANHATKLEDVLNTMNAHVQNLFANAERLKTQVPKQLASDPELKNIDAVTTELRNIRKQQQKVVKLATGSLNQGVMSENITQTTTALQIFINLGTIKTTTDNLIEQNLDEYRECLKTAFDINVGGSSTKNKGGPGRVTLTSSQGFRSKIWTELEKAFSEEIFQICKQVKFLQTTLNTLNLQDIELSIASEFWIKFGEILQEEIKKTSSAVQQMLEEDYPKLLKNYYELTKKLKYDQFAFEVVRGTPNAGQQKNVNLANVLYYLHTQIQRMLFNMKESLPEACVKIISDSLQSLDNLVAAILQPLVASINSIIETIIITIHLETDWSKLPVPTNKNYQSCTPYMRELNQFITRVYQTYLANFENKEVLSTK</sequence>
<evidence type="ECO:0000256" key="1">
    <source>
        <dbReference type="ARBA" id="ARBA00004395"/>
    </source>
</evidence>
<evidence type="ECO:0000259" key="5">
    <source>
        <dbReference type="Pfam" id="PF10392"/>
    </source>
</evidence>
<keyword evidence="8" id="KW-1185">Reference proteome</keyword>
<dbReference type="PANTHER" id="PTHR13228:SF3">
    <property type="entry name" value="CONSERVED OLIGOMERIC GOLGI COMPLEX SUBUNIT 5"/>
    <property type="match status" value="1"/>
</dbReference>
<accession>A0AAV8YKU6</accession>
<dbReference type="InterPro" id="IPR048485">
    <property type="entry name" value="COG5_helical"/>
</dbReference>
<dbReference type="AlphaFoldDB" id="A0AAV8YKU6"/>
<reference evidence="7" key="1">
    <citation type="journal article" date="2023" name="Insect Mol. Biol.">
        <title>Genome sequencing provides insights into the evolution of gene families encoding plant cell wall-degrading enzymes in longhorned beetles.</title>
        <authorList>
            <person name="Shin N.R."/>
            <person name="Okamura Y."/>
            <person name="Kirsch R."/>
            <person name="Pauchet Y."/>
        </authorList>
    </citation>
    <scope>NUCLEOTIDE SEQUENCE</scope>
    <source>
        <strain evidence="7">RBIC_L_NR</strain>
    </source>
</reference>
<evidence type="ECO:0000259" key="6">
    <source>
        <dbReference type="Pfam" id="PF20649"/>
    </source>
</evidence>
<dbReference type="Pfam" id="PF10392">
    <property type="entry name" value="COG5_N"/>
    <property type="match status" value="1"/>
</dbReference>
<dbReference type="Pfam" id="PF20649">
    <property type="entry name" value="COG5_C"/>
    <property type="match status" value="1"/>
</dbReference>
<evidence type="ECO:0000256" key="2">
    <source>
        <dbReference type="ARBA" id="ARBA00020974"/>
    </source>
</evidence>
<evidence type="ECO:0000313" key="7">
    <source>
        <dbReference type="EMBL" id="KAJ8951184.1"/>
    </source>
</evidence>
<comment type="caution">
    <text evidence="7">The sequence shown here is derived from an EMBL/GenBank/DDBJ whole genome shotgun (WGS) entry which is preliminary data.</text>
</comment>
<dbReference type="InterPro" id="IPR019465">
    <property type="entry name" value="Cog5"/>
</dbReference>
<evidence type="ECO:0000256" key="4">
    <source>
        <dbReference type="ARBA" id="ARBA00023136"/>
    </source>
</evidence>
<protein>
    <recommendedName>
        <fullName evidence="2">Conserved oligomeric Golgi complex subunit 5</fullName>
    </recommendedName>
</protein>
<proteinExistence type="predicted"/>
<evidence type="ECO:0000256" key="3">
    <source>
        <dbReference type="ARBA" id="ARBA00023034"/>
    </source>
</evidence>
<keyword evidence="4" id="KW-0472">Membrane</keyword>
<evidence type="ECO:0000313" key="8">
    <source>
        <dbReference type="Proteomes" id="UP001162156"/>
    </source>
</evidence>
<comment type="subcellular location">
    <subcellularLocation>
        <location evidence="1">Golgi apparatus membrane</location>
        <topology evidence="1">Peripheral membrane protein</topology>
    </subcellularLocation>
</comment>
<feature type="domain" description="Conserved oligomeric Golgi complex subunit 5 N-terminal" evidence="5">
    <location>
        <begin position="17"/>
        <end position="103"/>
    </location>
</feature>
<name>A0AAV8YKU6_9CUCU</name>
<dbReference type="PANTHER" id="PTHR13228">
    <property type="entry name" value="CONSERVED OLIGOMERIC GOLGI COMPLEX COMPONENT 5"/>
    <property type="match status" value="1"/>
</dbReference>
<gene>
    <name evidence="7" type="ORF">NQ314_007724</name>
</gene>
<dbReference type="GO" id="GO:0006891">
    <property type="term" value="P:intra-Golgi vesicle-mediated transport"/>
    <property type="evidence" value="ECO:0007669"/>
    <property type="project" value="InterPro"/>
</dbReference>
<dbReference type="EMBL" id="JANEYF010002130">
    <property type="protein sequence ID" value="KAJ8951184.1"/>
    <property type="molecule type" value="Genomic_DNA"/>
</dbReference>